<gene>
    <name evidence="2" type="ORF">HNQ65_005211</name>
</gene>
<dbReference type="InterPro" id="IPR013096">
    <property type="entry name" value="Cupin_2"/>
</dbReference>
<keyword evidence="2" id="KW-0223">Dioxygenase</keyword>
<name>A0A7W8DMQ4_9BACT</name>
<dbReference type="SUPFAM" id="SSF51182">
    <property type="entry name" value="RmlC-like cupins"/>
    <property type="match status" value="1"/>
</dbReference>
<accession>A0A7W8DMQ4</accession>
<dbReference type="PANTHER" id="PTHR43346:SF1">
    <property type="entry name" value="QUERCETIN 2,3-DIOXYGENASE-RELATED"/>
    <property type="match status" value="1"/>
</dbReference>
<protein>
    <submittedName>
        <fullName evidence="2">Quercetin dioxygenase-like cupin family protein</fullName>
    </submittedName>
</protein>
<evidence type="ECO:0000313" key="3">
    <source>
        <dbReference type="Proteomes" id="UP000590740"/>
    </source>
</evidence>
<reference evidence="2 3" key="1">
    <citation type="submission" date="2020-08" db="EMBL/GenBank/DDBJ databases">
        <title>Genomic Encyclopedia of Type Strains, Phase IV (KMG-IV): sequencing the most valuable type-strain genomes for metagenomic binning, comparative biology and taxonomic classification.</title>
        <authorList>
            <person name="Goeker M."/>
        </authorList>
    </citation>
    <scope>NUCLEOTIDE SEQUENCE [LARGE SCALE GENOMIC DNA]</scope>
    <source>
        <strain evidence="2 3">DSM 12252</strain>
    </source>
</reference>
<dbReference type="InterPro" id="IPR014710">
    <property type="entry name" value="RmlC-like_jellyroll"/>
</dbReference>
<dbReference type="Proteomes" id="UP000590740">
    <property type="component" value="Unassembled WGS sequence"/>
</dbReference>
<comment type="caution">
    <text evidence="2">The sequence shown here is derived from an EMBL/GenBank/DDBJ whole genome shotgun (WGS) entry which is preliminary data.</text>
</comment>
<dbReference type="Pfam" id="PF07883">
    <property type="entry name" value="Cupin_2"/>
    <property type="match status" value="1"/>
</dbReference>
<dbReference type="AlphaFoldDB" id="A0A7W8DMQ4"/>
<dbReference type="Gene3D" id="2.60.120.10">
    <property type="entry name" value="Jelly Rolls"/>
    <property type="match status" value="1"/>
</dbReference>
<dbReference type="EMBL" id="JACHIG010000020">
    <property type="protein sequence ID" value="MBB5035598.1"/>
    <property type="molecule type" value="Genomic_DNA"/>
</dbReference>
<dbReference type="CDD" id="cd02208">
    <property type="entry name" value="cupin_RmlC-like"/>
    <property type="match status" value="1"/>
</dbReference>
<sequence length="122" mass="13575">MIPASPIRTFAEGLLIDQPWGKLTWLASREMGNSTTMTFGHVIIPADQTNPRHRHPNCDEILHLLKGRLEHSLGDQKFILNPGDTISIPAGQWHNARALDGVDAEMVICFSSADRETEFETA</sequence>
<feature type="domain" description="Cupin type-2" evidence="1">
    <location>
        <begin position="41"/>
        <end position="107"/>
    </location>
</feature>
<dbReference type="InterPro" id="IPR011051">
    <property type="entry name" value="RmlC_Cupin_sf"/>
</dbReference>
<organism evidence="2 3">
    <name type="scientific">Prosthecobacter vanneervenii</name>
    <dbReference type="NCBI Taxonomy" id="48466"/>
    <lineage>
        <taxon>Bacteria</taxon>
        <taxon>Pseudomonadati</taxon>
        <taxon>Verrucomicrobiota</taxon>
        <taxon>Verrucomicrobiia</taxon>
        <taxon>Verrucomicrobiales</taxon>
        <taxon>Verrucomicrobiaceae</taxon>
        <taxon>Prosthecobacter</taxon>
    </lineage>
</organism>
<dbReference type="GO" id="GO:0051213">
    <property type="term" value="F:dioxygenase activity"/>
    <property type="evidence" value="ECO:0007669"/>
    <property type="project" value="UniProtKB-KW"/>
</dbReference>
<dbReference type="PANTHER" id="PTHR43346">
    <property type="entry name" value="LIGAND BINDING DOMAIN PROTEIN, PUTATIVE (AFU_ORTHOLOGUE AFUA_6G14370)-RELATED"/>
    <property type="match status" value="1"/>
</dbReference>
<evidence type="ECO:0000259" key="1">
    <source>
        <dbReference type="Pfam" id="PF07883"/>
    </source>
</evidence>
<dbReference type="RefSeq" id="WP_184344555.1">
    <property type="nucleotide sequence ID" value="NZ_JACHIG010000020.1"/>
</dbReference>
<dbReference type="InterPro" id="IPR052538">
    <property type="entry name" value="Flavonoid_dioxygenase-like"/>
</dbReference>
<proteinExistence type="predicted"/>
<evidence type="ECO:0000313" key="2">
    <source>
        <dbReference type="EMBL" id="MBB5035598.1"/>
    </source>
</evidence>
<keyword evidence="3" id="KW-1185">Reference proteome</keyword>
<keyword evidence="2" id="KW-0560">Oxidoreductase</keyword>